<comment type="caution">
    <text evidence="15">The sequence shown here is derived from an EMBL/GenBank/DDBJ whole genome shotgun (WGS) entry which is preliminary data.</text>
</comment>
<comment type="function">
    <text evidence="12 13">RNA polymerase that catalyzes the synthesis of short RNA molecules used as primers for DNA polymerase during DNA replication.</text>
</comment>
<dbReference type="Proteomes" id="UP001597389">
    <property type="component" value="Unassembled WGS sequence"/>
</dbReference>
<evidence type="ECO:0000256" key="7">
    <source>
        <dbReference type="ARBA" id="ARBA00022771"/>
    </source>
</evidence>
<dbReference type="InterPro" id="IPR006171">
    <property type="entry name" value="TOPRIM_dom"/>
</dbReference>
<keyword evidence="5 12" id="KW-0235">DNA replication</keyword>
<proteinExistence type="inferred from homology"/>
<keyword evidence="6 12" id="KW-0479">Metal-binding</keyword>
<comment type="catalytic activity">
    <reaction evidence="12">
        <text>ssDNA + n NTP = ssDNA/pppN(pN)n-1 hybrid + (n-1) diphosphate.</text>
        <dbReference type="EC" id="2.7.7.101"/>
    </reaction>
</comment>
<dbReference type="InterPro" id="IPR013264">
    <property type="entry name" value="DNAG_N"/>
</dbReference>
<evidence type="ECO:0000256" key="11">
    <source>
        <dbReference type="ARBA" id="ARBA00023163"/>
    </source>
</evidence>
<keyword evidence="4 12" id="KW-0548">Nucleotidyltransferase</keyword>
<dbReference type="Gene3D" id="3.90.580.10">
    <property type="entry name" value="Zinc finger, CHC2-type domain"/>
    <property type="match status" value="1"/>
</dbReference>
<dbReference type="SUPFAM" id="SSF56731">
    <property type="entry name" value="DNA primase core"/>
    <property type="match status" value="1"/>
</dbReference>
<dbReference type="HAMAP" id="MF_00974">
    <property type="entry name" value="DNA_primase_DnaG"/>
    <property type="match status" value="1"/>
</dbReference>
<dbReference type="InterPro" id="IPR002694">
    <property type="entry name" value="Znf_CHC2"/>
</dbReference>
<evidence type="ECO:0000256" key="3">
    <source>
        <dbReference type="ARBA" id="ARBA00022679"/>
    </source>
</evidence>
<comment type="similarity">
    <text evidence="12 13">Belongs to the DnaG primase family.</text>
</comment>
<evidence type="ECO:0000256" key="9">
    <source>
        <dbReference type="ARBA" id="ARBA00022842"/>
    </source>
</evidence>
<dbReference type="RefSeq" id="WP_377090315.1">
    <property type="nucleotide sequence ID" value="NZ_JBHSJL010000014.1"/>
</dbReference>
<dbReference type="InterPro" id="IPR034151">
    <property type="entry name" value="TOPRIM_DnaG_bac"/>
</dbReference>
<evidence type="ECO:0000256" key="1">
    <source>
        <dbReference type="ARBA" id="ARBA00022478"/>
    </source>
</evidence>
<dbReference type="InterPro" id="IPR030846">
    <property type="entry name" value="DnaG_bac"/>
</dbReference>
<dbReference type="NCBIfam" id="TIGR01391">
    <property type="entry name" value="dnaG"/>
    <property type="match status" value="1"/>
</dbReference>
<name>A0ABW4Z8J7_9BACT</name>
<dbReference type="Pfam" id="PF08275">
    <property type="entry name" value="DNAG_N"/>
    <property type="match status" value="1"/>
</dbReference>
<evidence type="ECO:0000256" key="10">
    <source>
        <dbReference type="ARBA" id="ARBA00023125"/>
    </source>
</evidence>
<dbReference type="Gene3D" id="3.90.980.10">
    <property type="entry name" value="DNA primase, catalytic core, N-terminal domain"/>
    <property type="match status" value="1"/>
</dbReference>
<keyword evidence="8 12" id="KW-0862">Zinc</keyword>
<keyword evidence="2 12" id="KW-0639">Primosome</keyword>
<dbReference type="InterPro" id="IPR037068">
    <property type="entry name" value="DNA_primase_core_N_sf"/>
</dbReference>
<reference evidence="16" key="1">
    <citation type="journal article" date="2019" name="Int. J. Syst. Evol. Microbiol.">
        <title>The Global Catalogue of Microorganisms (GCM) 10K type strain sequencing project: providing services to taxonomists for standard genome sequencing and annotation.</title>
        <authorList>
            <consortium name="The Broad Institute Genomics Platform"/>
            <consortium name="The Broad Institute Genome Sequencing Center for Infectious Disease"/>
            <person name="Wu L."/>
            <person name="Ma J."/>
        </authorList>
    </citation>
    <scope>NUCLEOTIDE SEQUENCE [LARGE SCALE GENOMIC DNA]</scope>
    <source>
        <strain evidence="16">CCUG 57942</strain>
    </source>
</reference>
<evidence type="ECO:0000256" key="8">
    <source>
        <dbReference type="ARBA" id="ARBA00022833"/>
    </source>
</evidence>
<dbReference type="EC" id="2.7.7.101" evidence="12"/>
<comment type="domain">
    <text evidence="12">Contains an N-terminal zinc-binding domain, a central core domain that contains the primase activity, and a C-terminal DnaB-binding domain.</text>
</comment>
<dbReference type="Gene3D" id="3.40.1360.10">
    <property type="match status" value="1"/>
</dbReference>
<dbReference type="PROSITE" id="PS50880">
    <property type="entry name" value="TOPRIM"/>
    <property type="match status" value="1"/>
</dbReference>
<dbReference type="CDD" id="cd03364">
    <property type="entry name" value="TOPRIM_DnaG_primases"/>
    <property type="match status" value="1"/>
</dbReference>
<dbReference type="PANTHER" id="PTHR30313">
    <property type="entry name" value="DNA PRIMASE"/>
    <property type="match status" value="1"/>
</dbReference>
<comment type="subunit">
    <text evidence="12">Monomer. Interacts with DnaB.</text>
</comment>
<dbReference type="SMART" id="SM00400">
    <property type="entry name" value="ZnF_CHCC"/>
    <property type="match status" value="1"/>
</dbReference>
<dbReference type="SMART" id="SM00493">
    <property type="entry name" value="TOPRIM"/>
    <property type="match status" value="1"/>
</dbReference>
<dbReference type="InterPro" id="IPR006295">
    <property type="entry name" value="DNA_primase_DnaG"/>
</dbReference>
<evidence type="ECO:0000256" key="13">
    <source>
        <dbReference type="PIRNR" id="PIRNR002811"/>
    </source>
</evidence>
<protein>
    <recommendedName>
        <fullName evidence="12 13">DNA primase</fullName>
        <ecNumber evidence="12">2.7.7.101</ecNumber>
    </recommendedName>
</protein>
<accession>A0ABW4Z8J7</accession>
<dbReference type="PIRSF" id="PIRSF002811">
    <property type="entry name" value="DnaG"/>
    <property type="match status" value="1"/>
</dbReference>
<keyword evidence="1 12" id="KW-0240">DNA-directed RNA polymerase</keyword>
<gene>
    <name evidence="12 15" type="primary">dnaG</name>
    <name evidence="15" type="ORF">ACFSW8_04560</name>
</gene>
<dbReference type="InterPro" id="IPR019475">
    <property type="entry name" value="DNA_primase_DnaB-bd"/>
</dbReference>
<evidence type="ECO:0000259" key="14">
    <source>
        <dbReference type="PROSITE" id="PS50880"/>
    </source>
</evidence>
<feature type="domain" description="Toprim" evidence="14">
    <location>
        <begin position="270"/>
        <end position="353"/>
    </location>
</feature>
<dbReference type="Pfam" id="PF01807">
    <property type="entry name" value="Zn_ribbon_DnaG"/>
    <property type="match status" value="1"/>
</dbReference>
<dbReference type="Pfam" id="PF13155">
    <property type="entry name" value="Toprim_2"/>
    <property type="match status" value="1"/>
</dbReference>
<feature type="zinc finger region" description="CHC2-type" evidence="12">
    <location>
        <begin position="44"/>
        <end position="68"/>
    </location>
</feature>
<dbReference type="EMBL" id="JBHUJB010000021">
    <property type="protein sequence ID" value="MFD2158162.1"/>
    <property type="molecule type" value="Genomic_DNA"/>
</dbReference>
<dbReference type="InterPro" id="IPR036977">
    <property type="entry name" value="DNA_primase_Znf_CHC2"/>
</dbReference>
<evidence type="ECO:0000256" key="4">
    <source>
        <dbReference type="ARBA" id="ARBA00022695"/>
    </source>
</evidence>
<sequence length="615" mass="69079">MQNYLVPRIPEETIQNILDQTDIVDVISSYIPLKRAGGTFKANCPFHNEKTPSFNVNPARQFFYCFGCGEGGSAITFVQKYENLPFVDAVKKLADRSGVPIVEDVYDPDAAKRQRSKSRLIQLHNESAEFFHQLVRKAPEAQLARDYLKKRGFNIDSAERWLIGWMPENPSIFLQWAKQKGYTGRELERSGICSLKDQNNPRAGLFVRFRNRLMFPIHNDYGDIIAFSARQLINDPNSGKYINSPETQLFDKSKVFFGLDKARRPISQAKHAILCEGQIDVIALHEQGIQNVIAALGTGTTEKHARILKRYTKNAVLCYDADAAGYKAATRAFKVLVAEEIHVRCVTMPAGEDPDSYVQKFGVDAFKQLVDEAKEFFDYKLDHAANTTNLASIREKSELASELSELAQLVKNKVAQDTIIAKIAARLGTSDSDFRDQIAKAAKKKRFEEQRTRNYTDPNEPPAEIITPVEMDGTVAYLCFLALSSSEALDWLCEQVEALHEPLAVTQGGHLLNNILARKPDPSKASSIQSFLMTLPPAEQMALQRNFAEALPANPIQAAEETTNMLISKNLQQREAAIRTALKQPNLTSEQLTTLLAEAQEIQGLLKNLRQRFIR</sequence>
<organism evidence="15 16">
    <name type="scientific">Rubritalea tangerina</name>
    <dbReference type="NCBI Taxonomy" id="430798"/>
    <lineage>
        <taxon>Bacteria</taxon>
        <taxon>Pseudomonadati</taxon>
        <taxon>Verrucomicrobiota</taxon>
        <taxon>Verrucomicrobiia</taxon>
        <taxon>Verrucomicrobiales</taxon>
        <taxon>Rubritaleaceae</taxon>
        <taxon>Rubritalea</taxon>
    </lineage>
</organism>
<dbReference type="SUPFAM" id="SSF57783">
    <property type="entry name" value="Zinc beta-ribbon"/>
    <property type="match status" value="1"/>
</dbReference>
<evidence type="ECO:0000256" key="12">
    <source>
        <dbReference type="HAMAP-Rule" id="MF_00974"/>
    </source>
</evidence>
<evidence type="ECO:0000256" key="2">
    <source>
        <dbReference type="ARBA" id="ARBA00022515"/>
    </source>
</evidence>
<evidence type="ECO:0000313" key="16">
    <source>
        <dbReference type="Proteomes" id="UP001597389"/>
    </source>
</evidence>
<keyword evidence="11 12" id="KW-0804">Transcription</keyword>
<keyword evidence="16" id="KW-1185">Reference proteome</keyword>
<evidence type="ECO:0000313" key="15">
    <source>
        <dbReference type="EMBL" id="MFD2158162.1"/>
    </source>
</evidence>
<keyword evidence="3 12" id="KW-0808">Transferase</keyword>
<evidence type="ECO:0000256" key="6">
    <source>
        <dbReference type="ARBA" id="ARBA00022723"/>
    </source>
</evidence>
<keyword evidence="7 12" id="KW-0863">Zinc-finger</keyword>
<dbReference type="Pfam" id="PF10410">
    <property type="entry name" value="DnaB_bind"/>
    <property type="match status" value="1"/>
</dbReference>
<evidence type="ECO:0000256" key="5">
    <source>
        <dbReference type="ARBA" id="ARBA00022705"/>
    </source>
</evidence>
<comment type="cofactor">
    <cofactor evidence="12 13">
        <name>Zn(2+)</name>
        <dbReference type="ChEBI" id="CHEBI:29105"/>
    </cofactor>
    <text evidence="12 13">Binds 1 zinc ion per monomer.</text>
</comment>
<dbReference type="PANTHER" id="PTHR30313:SF2">
    <property type="entry name" value="DNA PRIMASE"/>
    <property type="match status" value="1"/>
</dbReference>
<keyword evidence="10 12" id="KW-0238">DNA-binding</keyword>
<dbReference type="InterPro" id="IPR050219">
    <property type="entry name" value="DnaG_primase"/>
</dbReference>
<keyword evidence="9" id="KW-0460">Magnesium</keyword>